<feature type="domain" description="Protein kinase" evidence="30">
    <location>
        <begin position="575"/>
        <end position="835"/>
    </location>
</feature>
<dbReference type="GO" id="GO:0005096">
    <property type="term" value="F:GTPase activator activity"/>
    <property type="evidence" value="ECO:0007669"/>
    <property type="project" value="Ensembl"/>
</dbReference>
<dbReference type="Bgee" id="ENSMMUG00000023303">
    <property type="expression patterns" value="Expressed in ileum and 21 other cell types or tissues"/>
</dbReference>
<dbReference type="InterPro" id="IPR000719">
    <property type="entry name" value="Prot_kinase_dom"/>
</dbReference>
<feature type="compositionally biased region" description="Pro residues" evidence="29">
    <location>
        <begin position="852"/>
        <end position="861"/>
    </location>
</feature>
<dbReference type="PANTHER" id="PTHR47238:SF2">
    <property type="entry name" value="DUAL SPECIFICITY MITOGEN-ACTIVATED PROTEIN KINASE KINASE HEMIPTEROUS"/>
    <property type="match status" value="1"/>
</dbReference>
<evidence type="ECO:0000256" key="8">
    <source>
        <dbReference type="ARBA" id="ARBA00022703"/>
    </source>
</evidence>
<dbReference type="InParanoid" id="A0A1D5QKP5"/>
<feature type="region of interest" description="Disordered" evidence="29">
    <location>
        <begin position="829"/>
        <end position="890"/>
    </location>
</feature>
<reference evidence="33" key="1">
    <citation type="journal article" date="2007" name="Science">
        <title>Evolutionary and biomedical insights from the rhesus macaque genome.</title>
        <authorList>
            <person name="Gibbs R.A."/>
            <person name="Rogers J."/>
            <person name="Katze M.G."/>
            <person name="Bumgarner R."/>
            <person name="Weinstock G.M."/>
            <person name="Mardis E.R."/>
            <person name="Remington K.A."/>
            <person name="Strausberg R.L."/>
            <person name="Venter J.C."/>
            <person name="Wilson R.K."/>
            <person name="Batzer M.A."/>
            <person name="Bustamante C.D."/>
            <person name="Eichler E.E."/>
            <person name="Hahn M.W."/>
            <person name="Hardison R.C."/>
            <person name="Makova K.D."/>
            <person name="Miller W."/>
            <person name="Milosavljevic A."/>
            <person name="Palermo R.E."/>
            <person name="Siepel A."/>
            <person name="Sikela J.M."/>
            <person name="Attaway T."/>
            <person name="Bell S."/>
            <person name="Bernard K.E."/>
            <person name="Buhay C.J."/>
            <person name="Chandrabose M.N."/>
            <person name="Dao M."/>
            <person name="Davis C."/>
            <person name="Delehaunty K.D."/>
            <person name="Ding Y."/>
            <person name="Dinh H.H."/>
            <person name="Dugan-Rocha S."/>
            <person name="Fulton L.A."/>
            <person name="Gabisi R.A."/>
            <person name="Garner T.T."/>
            <person name="Godfrey J."/>
            <person name="Hawes A.C."/>
            <person name="Hernandez J."/>
            <person name="Hines S."/>
            <person name="Holder M."/>
            <person name="Hume J."/>
            <person name="Jhangiani S.N."/>
            <person name="Joshi V."/>
            <person name="Khan Z.M."/>
            <person name="Kirkness E.F."/>
            <person name="Cree A."/>
            <person name="Fowler R.G."/>
            <person name="Lee S."/>
            <person name="Lewis L.R."/>
            <person name="Li Z."/>
            <person name="Liu Y.-S."/>
            <person name="Moore S.M."/>
            <person name="Muzny D."/>
            <person name="Nazareth L.V."/>
            <person name="Ngo D.N."/>
            <person name="Okwuonu G.O."/>
            <person name="Pai G."/>
            <person name="Parker D."/>
            <person name="Paul H.A."/>
            <person name="Pfannkoch C."/>
            <person name="Pohl C.S."/>
            <person name="Rogers Y.-H.C."/>
            <person name="Ruiz S.J."/>
            <person name="Sabo A."/>
            <person name="Santibanez J."/>
            <person name="Schneider B.W."/>
            <person name="Smith S.M."/>
            <person name="Sodergren E."/>
            <person name="Svatek A.F."/>
            <person name="Utterback T.R."/>
            <person name="Vattathil S."/>
            <person name="Warren W."/>
            <person name="White C.S."/>
            <person name="Chinwalla A.T."/>
            <person name="Feng Y."/>
            <person name="Halpern A.L."/>
            <person name="Hillier L.W."/>
            <person name="Huang X."/>
            <person name="Minx P."/>
            <person name="Nelson J.O."/>
            <person name="Pepin K.H."/>
            <person name="Qin X."/>
            <person name="Sutton G.G."/>
            <person name="Venter E."/>
            <person name="Walenz B.P."/>
            <person name="Wallis J.W."/>
            <person name="Worley K.C."/>
            <person name="Yang S.-P."/>
            <person name="Jones S.M."/>
            <person name="Marra M.A."/>
            <person name="Rocchi M."/>
            <person name="Schein J.E."/>
            <person name="Baertsch R."/>
            <person name="Clarke L."/>
            <person name="Csuros M."/>
            <person name="Glasscock J."/>
            <person name="Harris R.A."/>
            <person name="Havlak P."/>
            <person name="Jackson A.R."/>
            <person name="Jiang H."/>
            <person name="Liu Y."/>
            <person name="Messina D.N."/>
            <person name="Shen Y."/>
            <person name="Song H.X.-Z."/>
            <person name="Wylie T."/>
            <person name="Zhang L."/>
            <person name="Birney E."/>
            <person name="Han K."/>
            <person name="Konkel M.K."/>
            <person name="Lee J."/>
            <person name="Smit A.F.A."/>
            <person name="Ullmer B."/>
            <person name="Wang H."/>
            <person name="Xing J."/>
            <person name="Burhans R."/>
            <person name="Cheng Z."/>
            <person name="Karro J.E."/>
            <person name="Ma J."/>
            <person name="Raney B."/>
            <person name="She X."/>
            <person name="Cox M.J."/>
            <person name="Demuth J.P."/>
            <person name="Dumas L.J."/>
            <person name="Han S.-G."/>
            <person name="Hopkins J."/>
            <person name="Karimpour-Fard A."/>
            <person name="Kim Y.H."/>
            <person name="Pollack J.R."/>
            <person name="Vinar T."/>
            <person name="Addo-Quaye C."/>
            <person name="Degenhardt J."/>
            <person name="Denby A."/>
            <person name="Hubisz M.J."/>
            <person name="Indap A."/>
            <person name="Kosiol C."/>
            <person name="Lahn B.T."/>
            <person name="Lawson H.A."/>
            <person name="Marklein A."/>
            <person name="Nielsen R."/>
            <person name="Vallender E.J."/>
            <person name="Clark A.G."/>
            <person name="Ferguson B."/>
            <person name="Hernandez R.D."/>
            <person name="Hirani K."/>
            <person name="Kehrer-Sawatzki H."/>
            <person name="Kolb J."/>
            <person name="Patil S."/>
            <person name="Pu L.-L."/>
            <person name="Ren Y."/>
            <person name="Smith D.G."/>
            <person name="Wheeler D.A."/>
            <person name="Schenck I."/>
            <person name="Ball E.V."/>
            <person name="Chen R."/>
            <person name="Cooper D.N."/>
            <person name="Giardine B."/>
            <person name="Hsu F."/>
            <person name="Kent W.J."/>
            <person name="Lesk A."/>
            <person name="Nelson D.L."/>
            <person name="O'brien W.E."/>
            <person name="Pruefer K."/>
            <person name="Stenson P.D."/>
            <person name="Wallace J.C."/>
            <person name="Ke H."/>
            <person name="Liu X.-M."/>
            <person name="Wang P."/>
            <person name="Xiang A.P."/>
            <person name="Yang F."/>
            <person name="Barber G.P."/>
            <person name="Haussler D."/>
            <person name="Karolchik D."/>
            <person name="Kern A.D."/>
            <person name="Kuhn R.M."/>
            <person name="Smith K.E."/>
            <person name="Zwieg A.S."/>
        </authorList>
    </citation>
    <scope>NUCLEOTIDE SEQUENCE [LARGE SCALE GENOMIC DNA]</scope>
    <source>
        <strain evidence="33">17573</strain>
    </source>
</reference>
<keyword evidence="15" id="KW-0346">Stress response</keyword>
<dbReference type="PROSITE" id="PS00108">
    <property type="entry name" value="PROTEIN_KINASE_ST"/>
    <property type="match status" value="1"/>
</dbReference>
<evidence type="ECO:0000256" key="1">
    <source>
        <dbReference type="ARBA" id="ARBA00001946"/>
    </source>
</evidence>
<dbReference type="InterPro" id="IPR052468">
    <property type="entry name" value="Dual_spec_MAPK_kinase"/>
</dbReference>
<dbReference type="Ensembl" id="ENSMMUT00000066320.2">
    <property type="protein sequence ID" value="ENSMMUP00000048618.2"/>
    <property type="gene ID" value="ENSMMUG00000023303.4"/>
</dbReference>
<dbReference type="InterPro" id="IPR000195">
    <property type="entry name" value="Rab-GAP-TBC_dom"/>
</dbReference>
<dbReference type="Pfam" id="PF00566">
    <property type="entry name" value="RabGAP-TBC"/>
    <property type="match status" value="1"/>
</dbReference>
<evidence type="ECO:0000256" key="6">
    <source>
        <dbReference type="ARBA" id="ARBA00022553"/>
    </source>
</evidence>
<dbReference type="GeneTree" id="ENSGT00940000153846"/>
<feature type="compositionally biased region" description="Low complexity" evidence="29">
    <location>
        <begin position="508"/>
        <end position="518"/>
    </location>
</feature>
<evidence type="ECO:0000313" key="32">
    <source>
        <dbReference type="Ensembl" id="ENSMMUP00000048618.2"/>
    </source>
</evidence>
<evidence type="ECO:0000256" key="13">
    <source>
        <dbReference type="ARBA" id="ARBA00022842"/>
    </source>
</evidence>
<dbReference type="FunFam" id="1.10.510.10:FF:000214">
    <property type="entry name" value="Dual specificity mitogen-activated protein kinase kinase 7"/>
    <property type="match status" value="1"/>
</dbReference>
<keyword evidence="7" id="KW-0808">Transferase</keyword>
<evidence type="ECO:0000256" key="22">
    <source>
        <dbReference type="ARBA" id="ARBA00049299"/>
    </source>
</evidence>
<dbReference type="CDD" id="cd06618">
    <property type="entry name" value="PKc_MKK7"/>
    <property type="match status" value="1"/>
</dbReference>
<accession>A0A1D5QKP5</accession>
<dbReference type="Gene3D" id="1.10.510.10">
    <property type="entry name" value="Transferase(Phosphotransferase) domain 1"/>
    <property type="match status" value="1"/>
</dbReference>
<evidence type="ECO:0000256" key="4">
    <source>
        <dbReference type="ARBA" id="ARBA00022490"/>
    </source>
</evidence>
<evidence type="ECO:0000256" key="25">
    <source>
        <dbReference type="ARBA" id="ARBA00077430"/>
    </source>
</evidence>
<comment type="cofactor">
    <cofactor evidence="1">
        <name>Mg(2+)</name>
        <dbReference type="ChEBI" id="CHEBI:18420"/>
    </cofactor>
</comment>
<keyword evidence="4" id="KW-0963">Cytoplasm</keyword>
<dbReference type="STRING" id="9544.ENSMMUP00000048618"/>
<dbReference type="GO" id="GO:0005524">
    <property type="term" value="F:ATP binding"/>
    <property type="evidence" value="ECO:0007669"/>
    <property type="project" value="UniProtKB-KW"/>
</dbReference>
<evidence type="ECO:0000256" key="15">
    <source>
        <dbReference type="ARBA" id="ARBA00023016"/>
    </source>
</evidence>
<evidence type="ECO:0000256" key="29">
    <source>
        <dbReference type="SAM" id="MobiDB-lite"/>
    </source>
</evidence>
<feature type="region of interest" description="Disordered" evidence="29">
    <location>
        <begin position="502"/>
        <end position="530"/>
    </location>
</feature>
<evidence type="ECO:0000256" key="27">
    <source>
        <dbReference type="ARBA" id="ARBA00083185"/>
    </source>
</evidence>
<dbReference type="FunFam" id="1.10.8.270:FF:000003">
    <property type="entry name" value="Ecotropic viral integration site 5"/>
    <property type="match status" value="1"/>
</dbReference>
<dbReference type="PROSITE" id="PS50086">
    <property type="entry name" value="TBC_RABGAP"/>
    <property type="match status" value="1"/>
</dbReference>
<reference evidence="32" key="3">
    <citation type="submission" date="2025-08" db="UniProtKB">
        <authorList>
            <consortium name="Ensembl"/>
        </authorList>
    </citation>
    <scope>IDENTIFICATION</scope>
    <source>
        <strain evidence="32">17573</strain>
    </source>
</reference>
<dbReference type="EC" id="2.7.12.2" evidence="20"/>
<dbReference type="FunFam" id="1.10.472.80:FF:000002">
    <property type="entry name" value="Ecotropic viral integration site 5"/>
    <property type="match status" value="1"/>
</dbReference>
<dbReference type="SMART" id="SM00220">
    <property type="entry name" value="S_TKc"/>
    <property type="match status" value="1"/>
</dbReference>
<comment type="subcellular location">
    <subcellularLocation>
        <location evidence="3">Cytoplasm</location>
    </subcellularLocation>
    <subcellularLocation>
        <location evidence="2">Nucleus</location>
    </subcellularLocation>
</comment>
<dbReference type="Gene3D" id="1.10.10.750">
    <property type="entry name" value="Ypt/Rab-GAP domain of gyp1p, domain 1"/>
    <property type="match status" value="1"/>
</dbReference>
<keyword evidence="12" id="KW-0067">ATP-binding</keyword>
<evidence type="ECO:0000313" key="33">
    <source>
        <dbReference type="Proteomes" id="UP000006718"/>
    </source>
</evidence>
<dbReference type="GO" id="GO:0005634">
    <property type="term" value="C:nucleus"/>
    <property type="evidence" value="ECO:0007669"/>
    <property type="project" value="UniProtKB-SubCell"/>
</dbReference>
<feature type="compositionally biased region" description="Polar residues" evidence="29">
    <location>
        <begin position="1"/>
        <end position="30"/>
    </location>
</feature>
<keyword evidence="14" id="KW-0007">Acetylation</keyword>
<dbReference type="SUPFAM" id="SSF56112">
    <property type="entry name" value="Protein kinase-like (PK-like)"/>
    <property type="match status" value="1"/>
</dbReference>
<dbReference type="GO" id="GO:0006915">
    <property type="term" value="P:apoptotic process"/>
    <property type="evidence" value="ECO:0007669"/>
    <property type="project" value="UniProtKB-KW"/>
</dbReference>
<dbReference type="ExpressionAtlas" id="A0A1D5QKP5">
    <property type="expression patterns" value="baseline"/>
</dbReference>
<evidence type="ECO:0000256" key="26">
    <source>
        <dbReference type="ARBA" id="ARBA00081151"/>
    </source>
</evidence>
<dbReference type="InterPro" id="IPR008271">
    <property type="entry name" value="Ser/Thr_kinase_AS"/>
</dbReference>
<dbReference type="GO" id="GO:0007254">
    <property type="term" value="P:JNK cascade"/>
    <property type="evidence" value="ECO:0000318"/>
    <property type="project" value="GO_Central"/>
</dbReference>
<comment type="similarity">
    <text evidence="19">Belongs to the protein kinase superfamily. STE Ser/Thr protein kinase family. MAP kinase kinase subfamily.</text>
</comment>
<dbReference type="InterPro" id="IPR035969">
    <property type="entry name" value="Rab-GAP_TBC_sf"/>
</dbReference>
<evidence type="ECO:0000256" key="12">
    <source>
        <dbReference type="ARBA" id="ARBA00022840"/>
    </source>
</evidence>
<dbReference type="GO" id="GO:0004713">
    <property type="term" value="F:protein tyrosine kinase activity"/>
    <property type="evidence" value="ECO:0007669"/>
    <property type="project" value="UniProtKB-KW"/>
</dbReference>
<feature type="compositionally biased region" description="Basic and acidic residues" evidence="29">
    <location>
        <begin position="458"/>
        <end position="469"/>
    </location>
</feature>
<dbReference type="Gene3D" id="3.30.200.20">
    <property type="entry name" value="Phosphorylase Kinase, domain 1"/>
    <property type="match status" value="1"/>
</dbReference>
<dbReference type="PROSITE" id="PS50011">
    <property type="entry name" value="PROTEIN_KINASE_DOM"/>
    <property type="match status" value="1"/>
</dbReference>
<evidence type="ECO:0000256" key="5">
    <source>
        <dbReference type="ARBA" id="ARBA00022527"/>
    </source>
</evidence>
<comment type="catalytic activity">
    <reaction evidence="21">
        <text>L-seryl-[protein] + ATP = O-phospho-L-seryl-[protein] + ADP + H(+)</text>
        <dbReference type="Rhea" id="RHEA:17989"/>
        <dbReference type="Rhea" id="RHEA-COMP:9863"/>
        <dbReference type="Rhea" id="RHEA-COMP:11604"/>
        <dbReference type="ChEBI" id="CHEBI:15378"/>
        <dbReference type="ChEBI" id="CHEBI:29999"/>
        <dbReference type="ChEBI" id="CHEBI:30616"/>
        <dbReference type="ChEBI" id="CHEBI:83421"/>
        <dbReference type="ChEBI" id="CHEBI:456216"/>
        <dbReference type="EC" id="2.7.12.2"/>
    </reaction>
</comment>
<feature type="domain" description="Rab-GAP TBC" evidence="31">
    <location>
        <begin position="115"/>
        <end position="300"/>
    </location>
</feature>
<feature type="region of interest" description="Disordered" evidence="29">
    <location>
        <begin position="452"/>
        <end position="471"/>
    </location>
</feature>
<dbReference type="SMR" id="A0A1D5QKP5"/>
<dbReference type="GO" id="GO:1902018">
    <property type="term" value="P:negative regulation of cilium assembly"/>
    <property type="evidence" value="ECO:0007669"/>
    <property type="project" value="Ensembl"/>
</dbReference>
<evidence type="ECO:0000256" key="16">
    <source>
        <dbReference type="ARBA" id="ARBA00023054"/>
    </source>
</evidence>
<reference evidence="32" key="4">
    <citation type="submission" date="2025-09" db="UniProtKB">
        <authorList>
            <consortium name="Ensembl"/>
        </authorList>
    </citation>
    <scope>IDENTIFICATION</scope>
    <source>
        <strain evidence="32">17573</strain>
    </source>
</reference>
<evidence type="ECO:0000259" key="30">
    <source>
        <dbReference type="PROSITE" id="PS50011"/>
    </source>
</evidence>
<dbReference type="Gene3D" id="1.10.472.80">
    <property type="entry name" value="Ypt/Rab-GAP domain of gyp1p, domain 3"/>
    <property type="match status" value="1"/>
</dbReference>
<comment type="catalytic activity">
    <reaction evidence="23">
        <text>L-tyrosyl-[protein] + ATP = O-phospho-L-tyrosyl-[protein] + ADP + H(+)</text>
        <dbReference type="Rhea" id="RHEA:10596"/>
        <dbReference type="Rhea" id="RHEA-COMP:10136"/>
        <dbReference type="Rhea" id="RHEA-COMP:20101"/>
        <dbReference type="ChEBI" id="CHEBI:15378"/>
        <dbReference type="ChEBI" id="CHEBI:30616"/>
        <dbReference type="ChEBI" id="CHEBI:46858"/>
        <dbReference type="ChEBI" id="CHEBI:61978"/>
        <dbReference type="ChEBI" id="CHEBI:456216"/>
        <dbReference type="EC" id="2.7.12.2"/>
    </reaction>
</comment>
<evidence type="ECO:0000256" key="23">
    <source>
        <dbReference type="ARBA" id="ARBA00051693"/>
    </source>
</evidence>
<dbReference type="GO" id="GO:0000287">
    <property type="term" value="F:magnesium ion binding"/>
    <property type="evidence" value="ECO:0007669"/>
    <property type="project" value="UniProtKB-ARBA"/>
</dbReference>
<dbReference type="PANTHER" id="PTHR47238">
    <property type="entry name" value="MITOGEN-ACTIVATED PROTEIN KINASE KINASE 5"/>
    <property type="match status" value="1"/>
</dbReference>
<keyword evidence="33" id="KW-1185">Reference proteome</keyword>
<keyword evidence="5" id="KW-0723">Serine/threonine-protein kinase</keyword>
<feature type="region of interest" description="Disordered" evidence="29">
    <location>
        <begin position="49"/>
        <end position="75"/>
    </location>
</feature>
<gene>
    <name evidence="32" type="primary">MAP2K7</name>
</gene>
<evidence type="ECO:0000256" key="7">
    <source>
        <dbReference type="ARBA" id="ARBA00022679"/>
    </source>
</evidence>
<keyword evidence="18" id="KW-0539">Nucleus</keyword>
<protein>
    <recommendedName>
        <fullName evidence="24">Dual specificity mitogen-activated protein kinase kinase 7</fullName>
        <ecNumber evidence="20">2.7.12.2</ecNumber>
    </recommendedName>
    <alternativeName>
        <fullName evidence="26">JNK-activating kinase 2</fullName>
    </alternativeName>
    <alternativeName>
        <fullName evidence="25">MAPK/ERK kinase 7</fullName>
    </alternativeName>
    <alternativeName>
        <fullName evidence="27">c-Jun N-terminal kinase kinase 2</fullName>
    </alternativeName>
</protein>
<feature type="region of interest" description="Disordered" evidence="29">
    <location>
        <begin position="1"/>
        <end position="36"/>
    </location>
</feature>
<dbReference type="GO" id="GO:0031267">
    <property type="term" value="F:small GTPase binding"/>
    <property type="evidence" value="ECO:0007669"/>
    <property type="project" value="Ensembl"/>
</dbReference>
<dbReference type="GO" id="GO:0090398">
    <property type="term" value="P:cellular senescence"/>
    <property type="evidence" value="ECO:0007669"/>
    <property type="project" value="UniProtKB-ARBA"/>
</dbReference>
<dbReference type="GO" id="GO:0005737">
    <property type="term" value="C:cytoplasm"/>
    <property type="evidence" value="ECO:0007669"/>
    <property type="project" value="UniProtKB-SubCell"/>
</dbReference>
<evidence type="ECO:0000256" key="19">
    <source>
        <dbReference type="ARBA" id="ARBA00038035"/>
    </source>
</evidence>
<evidence type="ECO:0000256" key="21">
    <source>
        <dbReference type="ARBA" id="ARBA00049014"/>
    </source>
</evidence>
<dbReference type="FunFam" id="1.10.10.750:FF:000002">
    <property type="entry name" value="Ecotropic viral integration site 5"/>
    <property type="match status" value="1"/>
</dbReference>
<keyword evidence="9" id="KW-0479">Metal-binding</keyword>
<keyword evidence="17" id="KW-0829">Tyrosine-protein kinase</keyword>
<evidence type="ECO:0000259" key="31">
    <source>
        <dbReference type="PROSITE" id="PS50086"/>
    </source>
</evidence>
<evidence type="ECO:0000256" key="17">
    <source>
        <dbReference type="ARBA" id="ARBA00023137"/>
    </source>
</evidence>
<keyword evidence="13" id="KW-0460">Magnesium</keyword>
<evidence type="ECO:0000256" key="24">
    <source>
        <dbReference type="ARBA" id="ARBA00073834"/>
    </source>
</evidence>
<keyword evidence="8" id="KW-0053">Apoptosis</keyword>
<dbReference type="GO" id="GO:0004708">
    <property type="term" value="F:MAP kinase kinase activity"/>
    <property type="evidence" value="ECO:0007669"/>
    <property type="project" value="UniProtKB-EC"/>
</dbReference>
<evidence type="ECO:0000256" key="10">
    <source>
        <dbReference type="ARBA" id="ARBA00022741"/>
    </source>
</evidence>
<evidence type="ECO:0000256" key="3">
    <source>
        <dbReference type="ARBA" id="ARBA00004496"/>
    </source>
</evidence>
<dbReference type="Pfam" id="PF00069">
    <property type="entry name" value="Pkinase"/>
    <property type="match status" value="1"/>
</dbReference>
<evidence type="ECO:0000256" key="2">
    <source>
        <dbReference type="ARBA" id="ARBA00004123"/>
    </source>
</evidence>
<evidence type="ECO:0000256" key="9">
    <source>
        <dbReference type="ARBA" id="ARBA00022723"/>
    </source>
</evidence>
<dbReference type="GO" id="GO:0043410">
    <property type="term" value="P:positive regulation of MAPK cascade"/>
    <property type="evidence" value="ECO:0007669"/>
    <property type="project" value="UniProtKB-ARBA"/>
</dbReference>
<dbReference type="Proteomes" id="UP000006718">
    <property type="component" value="Chromosome 19"/>
</dbReference>
<keyword evidence="16 28" id="KW-0175">Coiled coil</keyword>
<comment type="catalytic activity">
    <reaction evidence="22">
        <text>L-threonyl-[protein] + ATP = O-phospho-L-threonyl-[protein] + ADP + H(+)</text>
        <dbReference type="Rhea" id="RHEA:46608"/>
        <dbReference type="Rhea" id="RHEA-COMP:11060"/>
        <dbReference type="Rhea" id="RHEA-COMP:11605"/>
        <dbReference type="ChEBI" id="CHEBI:15378"/>
        <dbReference type="ChEBI" id="CHEBI:30013"/>
        <dbReference type="ChEBI" id="CHEBI:30616"/>
        <dbReference type="ChEBI" id="CHEBI:61977"/>
        <dbReference type="ChEBI" id="CHEBI:456216"/>
        <dbReference type="EC" id="2.7.12.2"/>
    </reaction>
</comment>
<proteinExistence type="inferred from homology"/>
<dbReference type="VEuPathDB" id="HostDB:ENSMMUG00000023303"/>
<dbReference type="FunFam" id="3.30.200.20:FF:000040">
    <property type="entry name" value="Dual specificity mitogen-activated protein kinase kinase"/>
    <property type="match status" value="1"/>
</dbReference>
<dbReference type="InterPro" id="IPR011009">
    <property type="entry name" value="Kinase-like_dom_sf"/>
</dbReference>
<reference evidence="32" key="2">
    <citation type="submission" date="2019-01" db="EMBL/GenBank/DDBJ databases">
        <authorList>
            <person name="Graves T."/>
            <person name="Eichler E.E."/>
            <person name="Wilson R.K."/>
        </authorList>
    </citation>
    <scope>NUCLEOTIDE SEQUENCE [LARGE SCALE GENOMIC DNA]</scope>
    <source>
        <strain evidence="32">17573</strain>
    </source>
</reference>
<dbReference type="AlphaFoldDB" id="A0A1D5QKP5"/>
<dbReference type="GO" id="GO:0004674">
    <property type="term" value="F:protein serine/threonine kinase activity"/>
    <property type="evidence" value="ECO:0007669"/>
    <property type="project" value="UniProtKB-KW"/>
</dbReference>
<evidence type="ECO:0000256" key="20">
    <source>
        <dbReference type="ARBA" id="ARBA00038999"/>
    </source>
</evidence>
<dbReference type="GO" id="GO:0031098">
    <property type="term" value="P:stress-activated protein kinase signaling cascade"/>
    <property type="evidence" value="ECO:0007669"/>
    <property type="project" value="UniProtKB-ARBA"/>
</dbReference>
<evidence type="ECO:0000256" key="28">
    <source>
        <dbReference type="SAM" id="Coils"/>
    </source>
</evidence>
<organism evidence="32 33">
    <name type="scientific">Macaca mulatta</name>
    <name type="common">Rhesus macaque</name>
    <dbReference type="NCBI Taxonomy" id="9544"/>
    <lineage>
        <taxon>Eukaryota</taxon>
        <taxon>Metazoa</taxon>
        <taxon>Chordata</taxon>
        <taxon>Craniata</taxon>
        <taxon>Vertebrata</taxon>
        <taxon>Euteleostomi</taxon>
        <taxon>Mammalia</taxon>
        <taxon>Eutheria</taxon>
        <taxon>Euarchontoglires</taxon>
        <taxon>Primates</taxon>
        <taxon>Haplorrhini</taxon>
        <taxon>Catarrhini</taxon>
        <taxon>Cercopithecidae</taxon>
        <taxon>Cercopithecinae</taxon>
        <taxon>Macaca</taxon>
    </lineage>
</organism>
<sequence>MASPTLSPDSSSQEALSAPTCSPTSDSENLSPDELELLAKLEEQNRLLEADSKSMRSMNGSRRNSGSSLVSSSSASSNLSHLEEDTWILWGRIANEWEEWRRRKEKLLKELIRKGIPHHFRAIVWQLLCSATDMPVKNQYSELLKMSSPCEKLIRRDIARTYPEHEFFKGQDSLGQEVLFNVMKAYSLVDREVGYCQGSAFIVGLLLMQMPEEEAFCVFVRLMQEYRLRELFKPSMAELGLCIYQFEYMLQEQLPDLNTHFRSQSFHTSMYASSWFLTLFLTTFPLPVATRVFDIFMYEGLEIVFRVGLALLQVNQAELMQLDMEGMSQYFQRVIPHQFDSCPDKLVLKAYQVKYNPKKMKRLEKEYAAMKSKEMEEQIEIKRLRTENRLLKQRIETLEKESAALADRLIQGQVTRAQEAEENYVIKRELAVVRQQCSSAAEDLQKAQSTIRQLQEQQENREARRRIDLNLDISPQRPRPIIVITLSPAPAPSQRAALQLPLANDGGSRSPSSESSPQHPTPPARPRHMLGLPSTLFTPRSMESIEIDQKLQEIMKQTGYLTIGGQRYQAEINDLENLGEMGSGTCGQVWKMRFRKTGHVIAVKQMRRSGNKEENKRILMDLDVVLKSHDCPYIVQCFGTFITNTDVFIAMELMGTCAEKLKKRMQGPIPERILGKMTVAIVKALYYLKEKHGVIHRDVKPSNILLDERGQIKLCDFGISGRLVDSKAKTRSAGCAAYMAPERIDPPDPTKPDYDIRADVWSLGISLVELATGQFPYKNCKTDFEVLTKVLQEEPPLLPGHMGFSGDFQSFVKDCLTKDHRKRPKYNKLLVSTWGPPSPRPVPAAARGPEGRPSPPKPHPLGPTGTQLHQALRDAGGGRGVLVQGCHGED</sequence>
<keyword evidence="11" id="KW-0418">Kinase</keyword>
<evidence type="ECO:0000256" key="18">
    <source>
        <dbReference type="ARBA" id="ARBA00023242"/>
    </source>
</evidence>
<keyword evidence="10" id="KW-0547">Nucleotide-binding</keyword>
<name>A0A1D5QKP5_MACMU</name>
<feature type="compositionally biased region" description="Low complexity" evidence="29">
    <location>
        <begin position="55"/>
        <end position="75"/>
    </location>
</feature>
<dbReference type="Gene3D" id="1.10.8.270">
    <property type="entry name" value="putative rabgap domain of human tbc1 domain family member 14 like domains"/>
    <property type="match status" value="1"/>
</dbReference>
<feature type="coiled-coil region" evidence="28">
    <location>
        <begin position="360"/>
        <end position="408"/>
    </location>
</feature>
<evidence type="ECO:0000256" key="11">
    <source>
        <dbReference type="ARBA" id="ARBA00022777"/>
    </source>
</evidence>
<evidence type="ECO:0000256" key="14">
    <source>
        <dbReference type="ARBA" id="ARBA00022990"/>
    </source>
</evidence>
<keyword evidence="6" id="KW-0597">Phosphoprotein</keyword>
<dbReference type="SMART" id="SM00164">
    <property type="entry name" value="TBC"/>
    <property type="match status" value="1"/>
</dbReference>
<dbReference type="SUPFAM" id="SSF47923">
    <property type="entry name" value="Ypt/Rab-GAP domain of gyp1p"/>
    <property type="match status" value="2"/>
</dbReference>
<dbReference type="GO" id="GO:0004672">
    <property type="term" value="F:protein kinase activity"/>
    <property type="evidence" value="ECO:0000318"/>
    <property type="project" value="GO_Central"/>
</dbReference>